<dbReference type="Gene3D" id="4.10.60.10">
    <property type="entry name" value="Zinc finger, CCHC-type"/>
    <property type="match status" value="1"/>
</dbReference>
<organism evidence="3 4">
    <name type="scientific">Actinomortierella ambigua</name>
    <dbReference type="NCBI Taxonomy" id="1343610"/>
    <lineage>
        <taxon>Eukaryota</taxon>
        <taxon>Fungi</taxon>
        <taxon>Fungi incertae sedis</taxon>
        <taxon>Mucoromycota</taxon>
        <taxon>Mortierellomycotina</taxon>
        <taxon>Mortierellomycetes</taxon>
        <taxon>Mortierellales</taxon>
        <taxon>Mortierellaceae</taxon>
        <taxon>Actinomortierella</taxon>
    </lineage>
</organism>
<proteinExistence type="predicted"/>
<dbReference type="GO" id="GO:0008270">
    <property type="term" value="F:zinc ion binding"/>
    <property type="evidence" value="ECO:0007669"/>
    <property type="project" value="UniProtKB-KW"/>
</dbReference>
<keyword evidence="1" id="KW-0863">Zinc-finger</keyword>
<gene>
    <name evidence="3" type="ORF">DFQ27_004660</name>
</gene>
<dbReference type="SMART" id="SM00343">
    <property type="entry name" value="ZnF_C2HC"/>
    <property type="match status" value="2"/>
</dbReference>
<feature type="domain" description="CCHC-type" evidence="2">
    <location>
        <begin position="357"/>
        <end position="370"/>
    </location>
</feature>
<dbReference type="GO" id="GO:0003676">
    <property type="term" value="F:nucleic acid binding"/>
    <property type="evidence" value="ECO:0007669"/>
    <property type="project" value="InterPro"/>
</dbReference>
<keyword evidence="1" id="KW-0479">Metal-binding</keyword>
<dbReference type="Proteomes" id="UP000807716">
    <property type="component" value="Unassembled WGS sequence"/>
</dbReference>
<dbReference type="AlphaFoldDB" id="A0A9P6Q4M9"/>
<dbReference type="EMBL" id="JAAAJB010000326">
    <property type="protein sequence ID" value="KAG0258391.1"/>
    <property type="molecule type" value="Genomic_DNA"/>
</dbReference>
<reference evidence="3" key="1">
    <citation type="journal article" date="2020" name="Fungal Divers.">
        <title>Resolving the Mortierellaceae phylogeny through synthesis of multi-gene phylogenetics and phylogenomics.</title>
        <authorList>
            <person name="Vandepol N."/>
            <person name="Liber J."/>
            <person name="Desiro A."/>
            <person name="Na H."/>
            <person name="Kennedy M."/>
            <person name="Barry K."/>
            <person name="Grigoriev I.V."/>
            <person name="Miller A.N."/>
            <person name="O'Donnell K."/>
            <person name="Stajich J.E."/>
            <person name="Bonito G."/>
        </authorList>
    </citation>
    <scope>NUCLEOTIDE SEQUENCE</scope>
    <source>
        <strain evidence="3">BC1065</strain>
    </source>
</reference>
<accession>A0A9P6Q4M9</accession>
<dbReference type="Pfam" id="PF00098">
    <property type="entry name" value="zf-CCHC"/>
    <property type="match status" value="1"/>
</dbReference>
<dbReference type="SUPFAM" id="SSF57756">
    <property type="entry name" value="Retrovirus zinc finger-like domains"/>
    <property type="match status" value="1"/>
</dbReference>
<evidence type="ECO:0000313" key="4">
    <source>
        <dbReference type="Proteomes" id="UP000807716"/>
    </source>
</evidence>
<keyword evidence="1" id="KW-0862">Zinc</keyword>
<evidence type="ECO:0000259" key="2">
    <source>
        <dbReference type="PROSITE" id="PS50158"/>
    </source>
</evidence>
<evidence type="ECO:0000256" key="1">
    <source>
        <dbReference type="PROSITE-ProRule" id="PRU00047"/>
    </source>
</evidence>
<keyword evidence="4" id="KW-1185">Reference proteome</keyword>
<dbReference type="OrthoDB" id="2280262at2759"/>
<feature type="domain" description="CCHC-type" evidence="2">
    <location>
        <begin position="339"/>
        <end position="353"/>
    </location>
</feature>
<sequence length="380" mass="44276">METLLATKFGGFSLYEMILLNAAQSSIDDLPRYPFKETLTTKEGGVTTSTWGRNTMDWKAWLEAADDASLHLPDRLRAVAVSSRLNTSSRVWFEAWWEDTQARGRVWWWRDFRDAFEEEHSKARTFDRALEIIQREPHVTDQESAADYLKRVEREFLMVPWESFDQFQIMIPQNIEERIVRAVMRHMEVAHPVRRVNGIDTWAKFVNEVEKATAKQAQRDRTKQMKKVQKDKVEEPVKDFQLGNRVIPAATWQEFEQDVGKETLKKIAEDEGVAAFTEMFDWWTLMVQVGSTKPKIKRSMDKMAKEFSRRRMESTEHTEIPRSLPGTVAPTYQPRPKICFQCGAPGHTTRRCPLATCYRCRGTGHIARDCWVDLSPPLEQ</sequence>
<dbReference type="PROSITE" id="PS50158">
    <property type="entry name" value="ZF_CCHC"/>
    <property type="match status" value="2"/>
</dbReference>
<dbReference type="InterPro" id="IPR001878">
    <property type="entry name" value="Znf_CCHC"/>
</dbReference>
<evidence type="ECO:0000313" key="3">
    <source>
        <dbReference type="EMBL" id="KAG0258391.1"/>
    </source>
</evidence>
<protein>
    <recommendedName>
        <fullName evidence="2">CCHC-type domain-containing protein</fullName>
    </recommendedName>
</protein>
<comment type="caution">
    <text evidence="3">The sequence shown here is derived from an EMBL/GenBank/DDBJ whole genome shotgun (WGS) entry which is preliminary data.</text>
</comment>
<dbReference type="InterPro" id="IPR036875">
    <property type="entry name" value="Znf_CCHC_sf"/>
</dbReference>
<name>A0A9P6Q4M9_9FUNG</name>